<dbReference type="EMBL" id="CM037615">
    <property type="protein sequence ID" value="KAH8012891.1"/>
    <property type="molecule type" value="Genomic_DNA"/>
</dbReference>
<keyword evidence="2" id="KW-1185">Reference proteome</keyword>
<dbReference type="Proteomes" id="UP000827872">
    <property type="component" value="Linkage Group LG02"/>
</dbReference>
<evidence type="ECO:0000313" key="1">
    <source>
        <dbReference type="EMBL" id="KAH8012891.1"/>
    </source>
</evidence>
<accession>A0ACB8G051</accession>
<organism evidence="1 2">
    <name type="scientific">Sphaerodactylus townsendi</name>
    <dbReference type="NCBI Taxonomy" id="933632"/>
    <lineage>
        <taxon>Eukaryota</taxon>
        <taxon>Metazoa</taxon>
        <taxon>Chordata</taxon>
        <taxon>Craniata</taxon>
        <taxon>Vertebrata</taxon>
        <taxon>Euteleostomi</taxon>
        <taxon>Lepidosauria</taxon>
        <taxon>Squamata</taxon>
        <taxon>Bifurcata</taxon>
        <taxon>Gekkota</taxon>
        <taxon>Sphaerodactylidae</taxon>
        <taxon>Sphaerodactylus</taxon>
    </lineage>
</organism>
<evidence type="ECO:0000313" key="2">
    <source>
        <dbReference type="Proteomes" id="UP000827872"/>
    </source>
</evidence>
<name>A0ACB8G051_9SAUR</name>
<proteinExistence type="predicted"/>
<sequence length="160" mass="17972">MLFCSTVALTGVPDKSVALSFGSNSGGRNARVSPRESLCSKQFFQEQSRRSELSTRHDKAGNTTQLNGTERRTQKCRRTTRNPPPPFCVSRQLAAYLQTDTVCQPPARSFRMCAGEEENCKLDEVPAVVERKRGRVGDTEGARRPQNFPERRRGSQLRHC</sequence>
<gene>
    <name evidence="1" type="ORF">K3G42_005509</name>
</gene>
<comment type="caution">
    <text evidence="1">The sequence shown here is derived from an EMBL/GenBank/DDBJ whole genome shotgun (WGS) entry which is preliminary data.</text>
</comment>
<reference evidence="1" key="1">
    <citation type="submission" date="2021-08" db="EMBL/GenBank/DDBJ databases">
        <title>The first chromosome-level gecko genome reveals the dynamic sex chromosomes of Neotropical dwarf geckos (Sphaerodactylidae: Sphaerodactylus).</title>
        <authorList>
            <person name="Pinto B.J."/>
            <person name="Keating S.E."/>
            <person name="Gamble T."/>
        </authorList>
    </citation>
    <scope>NUCLEOTIDE SEQUENCE</scope>
    <source>
        <strain evidence="1">TG3544</strain>
    </source>
</reference>
<protein>
    <submittedName>
        <fullName evidence="1">Uncharacterized protein</fullName>
    </submittedName>
</protein>